<dbReference type="InterPro" id="IPR023631">
    <property type="entry name" value="Amidase_dom"/>
</dbReference>
<dbReference type="InterPro" id="IPR020556">
    <property type="entry name" value="Amidase_CS"/>
</dbReference>
<dbReference type="PROSITE" id="PS00571">
    <property type="entry name" value="AMIDASES"/>
    <property type="match status" value="1"/>
</dbReference>
<name>A0ABP6QN81_9ACTN</name>
<dbReference type="EMBL" id="BAAAUV010000042">
    <property type="protein sequence ID" value="GAA3240805.1"/>
    <property type="molecule type" value="Genomic_DNA"/>
</dbReference>
<gene>
    <name evidence="4" type="ORF">GCM10010468_77730</name>
</gene>
<sequence length="488" mass="50968">MDLHEYAALDAVGLRELIVSRQVSAAEVEDVARRALGRADEELNALTMPPFETALDHDPDGPLGGVPFLIKDSGPFARGVPFTFGSRGVLGAVAAEDHDLMRRFRAAGLAGLGQTTAPELGLNFTTESVRYGPTRNPWALGRSPGGSSGGSAALVAAGAVPIAHGNDGGGSIRIPASCCGLVGLKPSRGRTPSGPFAGEVGFGQTVEFALTRTVRDAAHLLDAVSATPIGDKSVAPRPLRPYVRELTAGPERLRVAVTTASWSGTSVDPQVAEVTADAGRVLEWMGHTVTEAAPPFDPGDLVEGLVLGAYAAGAAFLLLPFPIATERWEAVSRSVFAESAAATLLDVARALDAQNRVTRTAAAFLTAHDLLLTPTIGHLPAPLGSFAYDSPSTIRDWLRRLFDYGPFTAPFNISGHPAISLPLGQSREGLPIGVQLVAAHGREDLLLRTAAHLEQAVPWSGRGPSVLTDRPGSRSSDRRPGVSPRDAG</sequence>
<accession>A0ABP6QN81</accession>
<evidence type="ECO:0000313" key="5">
    <source>
        <dbReference type="Proteomes" id="UP001501237"/>
    </source>
</evidence>
<feature type="region of interest" description="Disordered" evidence="2">
    <location>
        <begin position="459"/>
        <end position="488"/>
    </location>
</feature>
<dbReference type="SUPFAM" id="SSF75304">
    <property type="entry name" value="Amidase signature (AS) enzymes"/>
    <property type="match status" value="1"/>
</dbReference>
<evidence type="ECO:0000259" key="3">
    <source>
        <dbReference type="Pfam" id="PF01425"/>
    </source>
</evidence>
<comment type="caution">
    <text evidence="4">The sequence shown here is derived from an EMBL/GenBank/DDBJ whole genome shotgun (WGS) entry which is preliminary data.</text>
</comment>
<dbReference type="InterPro" id="IPR000120">
    <property type="entry name" value="Amidase"/>
</dbReference>
<reference evidence="5" key="1">
    <citation type="journal article" date="2019" name="Int. J. Syst. Evol. Microbiol.">
        <title>The Global Catalogue of Microorganisms (GCM) 10K type strain sequencing project: providing services to taxonomists for standard genome sequencing and annotation.</title>
        <authorList>
            <consortium name="The Broad Institute Genomics Platform"/>
            <consortium name="The Broad Institute Genome Sequencing Center for Infectious Disease"/>
            <person name="Wu L."/>
            <person name="Ma J."/>
        </authorList>
    </citation>
    <scope>NUCLEOTIDE SEQUENCE [LARGE SCALE GENOMIC DNA]</scope>
    <source>
        <strain evidence="5">JCM 9377</strain>
    </source>
</reference>
<feature type="domain" description="Amidase" evidence="3">
    <location>
        <begin position="57"/>
        <end position="447"/>
    </location>
</feature>
<dbReference type="Pfam" id="PF01425">
    <property type="entry name" value="Amidase"/>
    <property type="match status" value="1"/>
</dbReference>
<dbReference type="Gene3D" id="3.90.1300.10">
    <property type="entry name" value="Amidase signature (AS) domain"/>
    <property type="match status" value="1"/>
</dbReference>
<protein>
    <submittedName>
        <fullName evidence="4">Amidase family protein</fullName>
    </submittedName>
</protein>
<dbReference type="PANTHER" id="PTHR11895:SF7">
    <property type="entry name" value="GLUTAMYL-TRNA(GLN) AMIDOTRANSFERASE SUBUNIT A, MITOCHONDRIAL"/>
    <property type="match status" value="1"/>
</dbReference>
<dbReference type="Proteomes" id="UP001501237">
    <property type="component" value="Unassembled WGS sequence"/>
</dbReference>
<feature type="compositionally biased region" description="Basic and acidic residues" evidence="2">
    <location>
        <begin position="471"/>
        <end position="480"/>
    </location>
</feature>
<organism evidence="4 5">
    <name type="scientific">Actinocorallia longicatena</name>
    <dbReference type="NCBI Taxonomy" id="111803"/>
    <lineage>
        <taxon>Bacteria</taxon>
        <taxon>Bacillati</taxon>
        <taxon>Actinomycetota</taxon>
        <taxon>Actinomycetes</taxon>
        <taxon>Streptosporangiales</taxon>
        <taxon>Thermomonosporaceae</taxon>
        <taxon>Actinocorallia</taxon>
    </lineage>
</organism>
<dbReference type="RefSeq" id="WP_344839101.1">
    <property type="nucleotide sequence ID" value="NZ_BAAAUV010000042.1"/>
</dbReference>
<keyword evidence="5" id="KW-1185">Reference proteome</keyword>
<evidence type="ECO:0000313" key="4">
    <source>
        <dbReference type="EMBL" id="GAA3240805.1"/>
    </source>
</evidence>
<dbReference type="InterPro" id="IPR036928">
    <property type="entry name" value="AS_sf"/>
</dbReference>
<comment type="similarity">
    <text evidence="1">Belongs to the amidase family.</text>
</comment>
<proteinExistence type="inferred from homology"/>
<evidence type="ECO:0000256" key="1">
    <source>
        <dbReference type="ARBA" id="ARBA00009199"/>
    </source>
</evidence>
<evidence type="ECO:0000256" key="2">
    <source>
        <dbReference type="SAM" id="MobiDB-lite"/>
    </source>
</evidence>
<dbReference type="PANTHER" id="PTHR11895">
    <property type="entry name" value="TRANSAMIDASE"/>
    <property type="match status" value="1"/>
</dbReference>